<dbReference type="PANTHER" id="PTHR45622">
    <property type="entry name" value="UBIQUITIN-PROTEIN LIGASE E3A-RELATED"/>
    <property type="match status" value="1"/>
</dbReference>
<dbReference type="Pfam" id="PF00415">
    <property type="entry name" value="RCC1"/>
    <property type="match status" value="8"/>
</dbReference>
<proteinExistence type="predicted"/>
<dbReference type="InterPro" id="IPR051709">
    <property type="entry name" value="Ub-ligase/GTPase-reg"/>
</dbReference>
<protein>
    <submittedName>
        <fullName evidence="6">RCC1 repeat-containing protein</fullName>
    </submittedName>
</protein>
<dbReference type="InterPro" id="IPR013378">
    <property type="entry name" value="InlB-like_B-rpt"/>
</dbReference>
<dbReference type="GO" id="GO:0005737">
    <property type="term" value="C:cytoplasm"/>
    <property type="evidence" value="ECO:0007669"/>
    <property type="project" value="TreeGrafter"/>
</dbReference>
<feature type="transmembrane region" description="Helical" evidence="4">
    <location>
        <begin position="1046"/>
        <end position="1063"/>
    </location>
</feature>
<dbReference type="PANTHER" id="PTHR45622:SF70">
    <property type="entry name" value="SECRETION-REGULATING GUANINE NUCLEOTIDE EXCHANGE FACTOR"/>
    <property type="match status" value="1"/>
</dbReference>
<dbReference type="InterPro" id="IPR006624">
    <property type="entry name" value="Beta-propeller_rpt_TECPR"/>
</dbReference>
<dbReference type="NCBIfam" id="TIGR02543">
    <property type="entry name" value="List_Bact_rpt"/>
    <property type="match status" value="2"/>
</dbReference>
<dbReference type="PROSITE" id="PS00626">
    <property type="entry name" value="RCC1_2"/>
    <property type="match status" value="1"/>
</dbReference>
<name>A0A2N3RCC6_9BIFI</name>
<keyword evidence="2" id="KW-0677">Repeat</keyword>
<evidence type="ECO:0000256" key="1">
    <source>
        <dbReference type="ARBA" id="ARBA00004196"/>
    </source>
</evidence>
<comment type="caution">
    <text evidence="6">The sequence shown here is derived from an EMBL/GenBank/DDBJ whole genome shotgun (WGS) entry which is preliminary data.</text>
</comment>
<evidence type="ECO:0000259" key="5">
    <source>
        <dbReference type="Pfam" id="PF25390"/>
    </source>
</evidence>
<feature type="region of interest" description="Disordered" evidence="3">
    <location>
        <begin position="359"/>
        <end position="383"/>
    </location>
</feature>
<dbReference type="Gene3D" id="2.60.40.4270">
    <property type="entry name" value="Listeria-Bacteroides repeat domain"/>
    <property type="match status" value="2"/>
</dbReference>
<dbReference type="Gene3D" id="2.130.10.30">
    <property type="entry name" value="Regulator of chromosome condensation 1/beta-lactamase-inhibitor protein II"/>
    <property type="match status" value="4"/>
</dbReference>
<organism evidence="6 7">
    <name type="scientific">Bifidobacterium asteroides</name>
    <dbReference type="NCBI Taxonomy" id="1684"/>
    <lineage>
        <taxon>Bacteria</taxon>
        <taxon>Bacillati</taxon>
        <taxon>Actinomycetota</taxon>
        <taxon>Actinomycetes</taxon>
        <taxon>Bifidobacteriales</taxon>
        <taxon>Bifidobacteriaceae</taxon>
        <taxon>Bifidobacterium</taxon>
    </lineage>
</organism>
<dbReference type="Proteomes" id="UP000233731">
    <property type="component" value="Unassembled WGS sequence"/>
</dbReference>
<dbReference type="GO" id="GO:0030313">
    <property type="term" value="C:cell envelope"/>
    <property type="evidence" value="ECO:0007669"/>
    <property type="project" value="UniProtKB-SubCell"/>
</dbReference>
<dbReference type="AlphaFoldDB" id="A0A2N3RCC6"/>
<dbReference type="InterPro" id="IPR058923">
    <property type="entry name" value="RCC1-like_dom"/>
</dbReference>
<keyword evidence="4" id="KW-0472">Membrane</keyword>
<feature type="region of interest" description="Disordered" evidence="3">
    <location>
        <begin position="512"/>
        <end position="532"/>
    </location>
</feature>
<reference evidence="6 7" key="1">
    <citation type="submission" date="2017-10" db="EMBL/GenBank/DDBJ databases">
        <title>Bifidobacterium genomics.</title>
        <authorList>
            <person name="Lugli G.A."/>
            <person name="Milani C."/>
            <person name="Mancabelli L."/>
        </authorList>
    </citation>
    <scope>NUCLEOTIDE SEQUENCE [LARGE SCALE GENOMIC DNA]</scope>
    <source>
        <strain evidence="6 7">1460B</strain>
    </source>
</reference>
<dbReference type="PROSITE" id="PS50012">
    <property type="entry name" value="RCC1_3"/>
    <property type="match status" value="12"/>
</dbReference>
<comment type="subcellular location">
    <subcellularLocation>
        <location evidence="1">Cell envelope</location>
    </subcellularLocation>
</comment>
<dbReference type="PRINTS" id="PR00633">
    <property type="entry name" value="RCCNDNSATION"/>
</dbReference>
<feature type="domain" description="RCC1-like" evidence="5">
    <location>
        <begin position="72"/>
        <end position="321"/>
    </location>
</feature>
<evidence type="ECO:0000256" key="2">
    <source>
        <dbReference type="ARBA" id="ARBA00022737"/>
    </source>
</evidence>
<keyword evidence="4" id="KW-0812">Transmembrane</keyword>
<dbReference type="InterPro" id="IPR009091">
    <property type="entry name" value="RCC1/BLIP-II"/>
</dbReference>
<dbReference type="EMBL" id="PCHJ01000009">
    <property type="protein sequence ID" value="PKV10134.1"/>
    <property type="molecule type" value="Genomic_DNA"/>
</dbReference>
<evidence type="ECO:0000313" key="6">
    <source>
        <dbReference type="EMBL" id="PKV10134.1"/>
    </source>
</evidence>
<dbReference type="Pfam" id="PF09479">
    <property type="entry name" value="Flg_new"/>
    <property type="match status" value="2"/>
</dbReference>
<keyword evidence="4" id="KW-1133">Transmembrane helix</keyword>
<dbReference type="Pfam" id="PF25390">
    <property type="entry name" value="WD40_RLD"/>
    <property type="match status" value="1"/>
</dbReference>
<dbReference type="SMART" id="SM00706">
    <property type="entry name" value="TECPR"/>
    <property type="match status" value="6"/>
</dbReference>
<sequence>MVRPPDPYCKGYTFVGWFIGNTAYDFTQPVTSNLTLTAHWVKGLNSWSLSPSHGPADGNTTVTLTPPAIGDIRFSQFSAGKDFSIAIDSLGVLYSWGNNSEGQLGRIPTASEPANQPGRVDVPDGTRFIQVSAGDEYAVAIDISNHLYSWGSNEKGQSGLGTVHSSSHVPNQVVPFADSSKTFVQVSAGPNYALATCSDGTAYSWGDNSSGQLGRDTDGLHGESYGNAYPNPVPLPKGVKITQVTAGGKSSLALASDGSVYSWGDNSSGQIGRTPTASEPANRAYKMNTADGMSFSQISAGYRHTLAIDSDGNAYSWGYGGTSQPSKVALPDGIKTKLVSAGYDYSLATGSDGNIYSWGDNSSGQLGRDTGGETTNQPGKANMPDGVTYAQAIAGYRHTLALGSDGYLYSWGDNSSGQLGSGASSGVPATTPSKADYPQACKFVSAKLDGTPITDLTKNQNGTLSFRTPAHEKGQVDVTVAWTRNGHQPDAHLPYKYDGSTYSVTFDSAGGTPIPDTQQVMDGDQAARPDKDPAKDGYLFDGWFLKDSKGDSNIAYDFNQPVTGDITLAAHFSPVSHWTIDKKEGPQTGGQSVKLTPPQGTRGIRFSWIQSGDDFSLALGSDGNLYSWGVNFTYQLGHTTSGKPVVVQTPAGVRYTQAAAGQNFALALGSDGNVYTWGDNTYGQLGRYVFGNNGNAPDKVALPAGIHYTRVYAGDGFALALGSDGNLYAWGDDKGGALGQGRSVFRSTDPRKVAAPEGITFTQVFTGPFSKHVLALGSDGNLYSWGYNDSWQLGRQRTTRTGLYDPLPYKVKAPTGVTFTQASTGLNFSLALGSDNNLYSWGGNSKAQLGNTELISATPSRVVMPSGVHFTRFAAGSYFVLASGSDGSLYSWGYNDCGQLGRTTSGISDYLPTKTYAPTGITLTQPQAGRNHSLAIGSDGNTYSWGKNAFGALGRDISGNQDPHPGKIVFPGVGIPKLVQFGNTSGIYPTDNNDGTWKVTTPPYTPGPVAVTINWTLNGVAQLPDTSNTYLYTSISVLPRAGGTGIFLPLAVGLLIIMATIAARRLRKARSQKQ</sequence>
<gene>
    <name evidence="6" type="ORF">CQR44_0376</name>
</gene>
<evidence type="ECO:0000256" key="4">
    <source>
        <dbReference type="SAM" id="Phobius"/>
    </source>
</evidence>
<dbReference type="InterPro" id="IPR000408">
    <property type="entry name" value="Reg_chr_condens"/>
</dbReference>
<evidence type="ECO:0000256" key="3">
    <source>
        <dbReference type="SAM" id="MobiDB-lite"/>
    </source>
</evidence>
<dbReference type="InterPro" id="IPR042229">
    <property type="entry name" value="Listeria/Bacterioides_rpt_sf"/>
</dbReference>
<accession>A0A2N3RCC6</accession>
<evidence type="ECO:0000313" key="7">
    <source>
        <dbReference type="Proteomes" id="UP000233731"/>
    </source>
</evidence>
<dbReference type="SUPFAM" id="SSF50985">
    <property type="entry name" value="RCC1/BLIP-II"/>
    <property type="match status" value="3"/>
</dbReference>